<dbReference type="GO" id="GO:0001671">
    <property type="term" value="F:ATPase activator activity"/>
    <property type="evidence" value="ECO:0007669"/>
    <property type="project" value="InterPro"/>
</dbReference>
<name>A0A8J6B966_9EUKA</name>
<evidence type="ECO:0000256" key="1">
    <source>
        <dbReference type="ARBA" id="ARBA00010476"/>
    </source>
</evidence>
<keyword evidence="5" id="KW-1185">Reference proteome</keyword>
<evidence type="ECO:0000313" key="5">
    <source>
        <dbReference type="Proteomes" id="UP000717585"/>
    </source>
</evidence>
<dbReference type="PANTHER" id="PTHR14021">
    <property type="entry name" value="IRON-SULFUR CLUSTER CO-CHAPERONE PROTEIN HSCB"/>
    <property type="match status" value="1"/>
</dbReference>
<dbReference type="AlphaFoldDB" id="A0A8J6B966"/>
<dbReference type="EMBL" id="JAHDYR010000036">
    <property type="protein sequence ID" value="KAG9392592.1"/>
    <property type="molecule type" value="Genomic_DNA"/>
</dbReference>
<keyword evidence="2" id="KW-0143">Chaperone</keyword>
<dbReference type="SUPFAM" id="SSF46565">
    <property type="entry name" value="Chaperone J-domain"/>
    <property type="match status" value="1"/>
</dbReference>
<dbReference type="InterPro" id="IPR036869">
    <property type="entry name" value="J_dom_sf"/>
</dbReference>
<dbReference type="Proteomes" id="UP000717585">
    <property type="component" value="Unassembled WGS sequence"/>
</dbReference>
<dbReference type="GO" id="GO:0005739">
    <property type="term" value="C:mitochondrion"/>
    <property type="evidence" value="ECO:0007669"/>
    <property type="project" value="TreeGrafter"/>
</dbReference>
<dbReference type="Gene3D" id="1.10.287.110">
    <property type="entry name" value="DnaJ domain"/>
    <property type="match status" value="1"/>
</dbReference>
<gene>
    <name evidence="4" type="ORF">J8273_6060</name>
</gene>
<dbReference type="SUPFAM" id="SSF47144">
    <property type="entry name" value="HSC20 (HSCB), C-terminal oligomerisation domain"/>
    <property type="match status" value="1"/>
</dbReference>
<comment type="caution">
    <text evidence="4">The sequence shown here is derived from an EMBL/GenBank/DDBJ whole genome shotgun (WGS) entry which is preliminary data.</text>
</comment>
<dbReference type="GO" id="GO:0051259">
    <property type="term" value="P:protein complex oligomerization"/>
    <property type="evidence" value="ECO:0007669"/>
    <property type="project" value="InterPro"/>
</dbReference>
<dbReference type="Pfam" id="PF00226">
    <property type="entry name" value="DnaJ"/>
    <property type="match status" value="1"/>
</dbReference>
<dbReference type="CDD" id="cd06257">
    <property type="entry name" value="DnaJ"/>
    <property type="match status" value="1"/>
</dbReference>
<dbReference type="InterPro" id="IPR036386">
    <property type="entry name" value="HscB_C_sf"/>
</dbReference>
<dbReference type="GO" id="GO:0051087">
    <property type="term" value="F:protein-folding chaperone binding"/>
    <property type="evidence" value="ECO:0007669"/>
    <property type="project" value="InterPro"/>
</dbReference>
<sequence>MLSTVTRQFLSSSVFAPALSNTFNTRLFSNVASANPSLAQELGSECKTPSSDTCMTCPQFSEESYEIDDLSAGSIVCCSCGCPHSSNKRKPFDFFCVNCHNLMPPQKDASFFQLFGLVDKFKMDLKSLEKRYRKLQMHVHPDKFHSNGGDQLEMAEEHSSILNTAYWTLRDPEQRAFYMLSRRGFDISEEHMSKQVPLDPMFLMEVMETRETIEEAPAEAIAGMLSDVDKDIATRVERLGELLDNDQDKEAFEMAVQLRYMNQIRRELYERV</sequence>
<feature type="domain" description="J" evidence="3">
    <location>
        <begin position="110"/>
        <end position="189"/>
    </location>
</feature>
<dbReference type="OrthoDB" id="448954at2759"/>
<organism evidence="4 5">
    <name type="scientific">Carpediemonas membranifera</name>
    <dbReference type="NCBI Taxonomy" id="201153"/>
    <lineage>
        <taxon>Eukaryota</taxon>
        <taxon>Metamonada</taxon>
        <taxon>Carpediemonas-like organisms</taxon>
        <taxon>Carpediemonas</taxon>
    </lineage>
</organism>
<dbReference type="PROSITE" id="PS50076">
    <property type="entry name" value="DNAJ_2"/>
    <property type="match status" value="1"/>
</dbReference>
<dbReference type="InterPro" id="IPR004640">
    <property type="entry name" value="HscB"/>
</dbReference>
<dbReference type="InterPro" id="IPR001623">
    <property type="entry name" value="DnaJ_domain"/>
</dbReference>
<evidence type="ECO:0000256" key="2">
    <source>
        <dbReference type="ARBA" id="ARBA00023186"/>
    </source>
</evidence>
<protein>
    <submittedName>
        <fullName evidence="4">Co-chaperone Hsc20</fullName>
    </submittedName>
</protein>
<dbReference type="GO" id="GO:0044571">
    <property type="term" value="P:[2Fe-2S] cluster assembly"/>
    <property type="evidence" value="ECO:0007669"/>
    <property type="project" value="InterPro"/>
</dbReference>
<accession>A0A8J6B966</accession>
<dbReference type="Gene3D" id="1.20.1280.20">
    <property type="entry name" value="HscB, C-terminal domain"/>
    <property type="match status" value="1"/>
</dbReference>
<dbReference type="InterPro" id="IPR009073">
    <property type="entry name" value="HscB_oligo_C"/>
</dbReference>
<dbReference type="NCBIfam" id="TIGR00714">
    <property type="entry name" value="hscB"/>
    <property type="match status" value="1"/>
</dbReference>
<reference evidence="4" key="1">
    <citation type="submission" date="2021-05" db="EMBL/GenBank/DDBJ databases">
        <title>A free-living protist that lacks canonical eukaryotic 1 DNA replication and segregation systems.</title>
        <authorList>
            <person name="Salas-Leiva D.E."/>
            <person name="Tromer E.C."/>
            <person name="Curtis B.A."/>
            <person name="Jerlstrom-Hultqvist J."/>
            <person name="Kolisko M."/>
            <person name="Yi Z."/>
            <person name="Salas-Leiva J.S."/>
            <person name="Gallot-Lavallee L."/>
            <person name="Kops G.J.P.L."/>
            <person name="Archibald J.M."/>
            <person name="Simpson A.G.B."/>
            <person name="Roger A.J."/>
        </authorList>
    </citation>
    <scope>NUCLEOTIDE SEQUENCE</scope>
    <source>
        <strain evidence="4">BICM</strain>
    </source>
</reference>
<proteinExistence type="inferred from homology"/>
<evidence type="ECO:0000313" key="4">
    <source>
        <dbReference type="EMBL" id="KAG9392592.1"/>
    </source>
</evidence>
<dbReference type="PANTHER" id="PTHR14021:SF15">
    <property type="entry name" value="IRON-SULFUR CLUSTER CO-CHAPERONE PROTEIN HSCB"/>
    <property type="match status" value="1"/>
</dbReference>
<comment type="similarity">
    <text evidence="1">Belongs to the HscB family.</text>
</comment>
<dbReference type="SMART" id="SM00271">
    <property type="entry name" value="DnaJ"/>
    <property type="match status" value="1"/>
</dbReference>
<dbReference type="PRINTS" id="PR00625">
    <property type="entry name" value="JDOMAIN"/>
</dbReference>
<dbReference type="Pfam" id="PF07743">
    <property type="entry name" value="HSCB_C"/>
    <property type="match status" value="1"/>
</dbReference>
<evidence type="ECO:0000259" key="3">
    <source>
        <dbReference type="PROSITE" id="PS50076"/>
    </source>
</evidence>